<reference evidence="3" key="1">
    <citation type="submission" date="2022-11" db="UniProtKB">
        <authorList>
            <consortium name="WormBaseParasite"/>
        </authorList>
    </citation>
    <scope>IDENTIFICATION</scope>
</reference>
<dbReference type="SUPFAM" id="SSF81383">
    <property type="entry name" value="F-box domain"/>
    <property type="match status" value="1"/>
</dbReference>
<evidence type="ECO:0000313" key="2">
    <source>
        <dbReference type="Proteomes" id="UP000887540"/>
    </source>
</evidence>
<accession>A0A914CYX2</accession>
<dbReference type="InterPro" id="IPR001810">
    <property type="entry name" value="F-box_dom"/>
</dbReference>
<organism evidence="2 3">
    <name type="scientific">Acrobeloides nanus</name>
    <dbReference type="NCBI Taxonomy" id="290746"/>
    <lineage>
        <taxon>Eukaryota</taxon>
        <taxon>Metazoa</taxon>
        <taxon>Ecdysozoa</taxon>
        <taxon>Nematoda</taxon>
        <taxon>Chromadorea</taxon>
        <taxon>Rhabditida</taxon>
        <taxon>Tylenchina</taxon>
        <taxon>Cephalobomorpha</taxon>
        <taxon>Cephaloboidea</taxon>
        <taxon>Cephalobidae</taxon>
        <taxon>Acrobeloides</taxon>
    </lineage>
</organism>
<evidence type="ECO:0000313" key="3">
    <source>
        <dbReference type="WBParaSite" id="ACRNAN_scaffold15456.g27164.t1"/>
    </source>
</evidence>
<evidence type="ECO:0000259" key="1">
    <source>
        <dbReference type="PROSITE" id="PS50181"/>
    </source>
</evidence>
<dbReference type="CDD" id="cd09917">
    <property type="entry name" value="F-box_SF"/>
    <property type="match status" value="1"/>
</dbReference>
<dbReference type="InterPro" id="IPR036047">
    <property type="entry name" value="F-box-like_dom_sf"/>
</dbReference>
<dbReference type="WBParaSite" id="ACRNAN_scaffold15456.g27164.t1">
    <property type="protein sequence ID" value="ACRNAN_scaffold15456.g27164.t1"/>
    <property type="gene ID" value="ACRNAN_scaffold15456.g27164"/>
</dbReference>
<name>A0A914CYX2_9BILA</name>
<sequence length="347" mass="41409">MTTQPAELLCDIFQFLYRNEVEKSQLVSRKWNDVISTYQSLMPLRELHLSTMRKRKKHKDEIIIDCVTKLPGKQKIRTVNIFDKEDFKRELKNCVLVQLDINNVIGDEFDCSIKEWDMQMWEDMVRACEQKIKVKEFESMILDFHDSKQYEYLIKILTDYTEVSKLILDAKRDCFIKRPTLLKIPTPPNEICLKLSPRGCRVSFGYDDLVDFLRNCYHPSDGKVEGITRYSFQLTHVELPGGFVENFTQYWMEVFGGGEPLDDYIKNVILEPEDFKVESLFEILDAFQMSYEEYYSYKYRVNTRVYKKKREDGWFMRVYLRPANFLGSYIEFKICKEEELEIDDGDF</sequence>
<keyword evidence="2" id="KW-1185">Reference proteome</keyword>
<dbReference type="PROSITE" id="PS50181">
    <property type="entry name" value="FBOX"/>
    <property type="match status" value="1"/>
</dbReference>
<proteinExistence type="predicted"/>
<dbReference type="Proteomes" id="UP000887540">
    <property type="component" value="Unplaced"/>
</dbReference>
<protein>
    <submittedName>
        <fullName evidence="3">F-box domain-containing protein</fullName>
    </submittedName>
</protein>
<feature type="domain" description="F-box" evidence="1">
    <location>
        <begin position="1"/>
        <end position="44"/>
    </location>
</feature>
<dbReference type="AlphaFoldDB" id="A0A914CYX2"/>